<proteinExistence type="predicted"/>
<sequence>MAESFGIYTLANDAIYDQLVALLNSIEANVGADVPVCVIPFDHRLSRVREEISTRPHVRLLDNPASIERWETFAQTFVAAHPMANQTKRSHPRWYGGKLHRKFVAFDGPFERFIFFDGDSLAMKPVDDVIHRLDSYDFVFDDWEHKKADYHAALDFAVVEAASAFTADELRSLLHCSSFFGAKRELFSVDAITTLQRCMVEQGEAAWVNGQGWWDDAFLFNYMTLKLGRPQFNFTQSPNAQERTGNCANSDPFVVRDNVLYNQDGGKPIHRIHYMGYSSTDFNRLCLGEDVDIYYRDVFLHYRFLKHPEQRPAQLSSPSLWVKTNRFVKRATQKFGAPGG</sequence>
<evidence type="ECO:0000313" key="1">
    <source>
        <dbReference type="EMBL" id="MBT9313489.1"/>
    </source>
</evidence>
<accession>A0ABS5Y6K0</accession>
<gene>
    <name evidence="1" type="ORF">IXB28_14845</name>
</gene>
<dbReference type="InterPro" id="IPR029044">
    <property type="entry name" value="Nucleotide-diphossugar_trans"/>
</dbReference>
<keyword evidence="2" id="KW-1185">Reference proteome</keyword>
<dbReference type="SUPFAM" id="SSF53448">
    <property type="entry name" value="Nucleotide-diphospho-sugar transferases"/>
    <property type="match status" value="1"/>
</dbReference>
<comment type="caution">
    <text evidence="1">The sequence shown here is derived from an EMBL/GenBank/DDBJ whole genome shotgun (WGS) entry which is preliminary data.</text>
</comment>
<reference evidence="1 2" key="1">
    <citation type="journal article" date="2021" name="Mar. Drugs">
        <title>Genome Reduction and Secondary Metabolism of the Marine Sponge-Associated Cyanobacterium Leptothoe.</title>
        <authorList>
            <person name="Konstantinou D."/>
            <person name="Popin R.V."/>
            <person name="Fewer D.P."/>
            <person name="Sivonen K."/>
            <person name="Gkelis S."/>
        </authorList>
    </citation>
    <scope>NUCLEOTIDE SEQUENCE [LARGE SCALE GENOMIC DNA]</scope>
    <source>
        <strain evidence="1 2">TAU-MAC 1615</strain>
    </source>
</reference>
<dbReference type="RefSeq" id="WP_215619378.1">
    <property type="nucleotide sequence ID" value="NZ_JADOER010000013.1"/>
</dbReference>
<organism evidence="1 2">
    <name type="scientific">Leptothoe kymatousa TAU-MAC 1615</name>
    <dbReference type="NCBI Taxonomy" id="2364775"/>
    <lineage>
        <taxon>Bacteria</taxon>
        <taxon>Bacillati</taxon>
        <taxon>Cyanobacteriota</taxon>
        <taxon>Cyanophyceae</taxon>
        <taxon>Nodosilineales</taxon>
        <taxon>Cymatolegaceae</taxon>
        <taxon>Leptothoe</taxon>
        <taxon>Leptothoe kymatousa</taxon>
    </lineage>
</organism>
<dbReference type="InterPro" id="IPR054619">
    <property type="entry name" value="Npun_R2821-like"/>
</dbReference>
<name>A0ABS5Y6K0_9CYAN</name>
<dbReference type="EMBL" id="JADOER010000013">
    <property type="protein sequence ID" value="MBT9313489.1"/>
    <property type="molecule type" value="Genomic_DNA"/>
</dbReference>
<evidence type="ECO:0000313" key="2">
    <source>
        <dbReference type="Proteomes" id="UP001196661"/>
    </source>
</evidence>
<dbReference type="Proteomes" id="UP001196661">
    <property type="component" value="Unassembled WGS sequence"/>
</dbReference>
<protein>
    <submittedName>
        <fullName evidence="1">Methionine synthase</fullName>
    </submittedName>
</protein>
<dbReference type="NCBIfam" id="NF045582">
    <property type="entry name" value="Npun_R2823_gen"/>
    <property type="match status" value="1"/>
</dbReference>